<evidence type="ECO:0000313" key="2">
    <source>
        <dbReference type="Proteomes" id="UP000199614"/>
    </source>
</evidence>
<dbReference type="OrthoDB" id="9799036at2"/>
<reference evidence="1 2" key="1">
    <citation type="submission" date="2016-10" db="EMBL/GenBank/DDBJ databases">
        <authorList>
            <person name="de Groot N.N."/>
        </authorList>
    </citation>
    <scope>NUCLEOTIDE SEQUENCE [LARGE SCALE GENOMIC DNA]</scope>
    <source>
        <strain evidence="1 2">CGMCC 4.1877</strain>
    </source>
</reference>
<dbReference type="InterPro" id="IPR029069">
    <property type="entry name" value="HotDog_dom_sf"/>
</dbReference>
<evidence type="ECO:0000313" key="1">
    <source>
        <dbReference type="EMBL" id="SFO19269.1"/>
    </source>
</evidence>
<name>A0A1I5F6K7_PSUAM</name>
<accession>A0A1I5F6K7</accession>
<organism evidence="1 2">
    <name type="scientific">Pseudonocardia ammonioxydans</name>
    <dbReference type="NCBI Taxonomy" id="260086"/>
    <lineage>
        <taxon>Bacteria</taxon>
        <taxon>Bacillati</taxon>
        <taxon>Actinomycetota</taxon>
        <taxon>Actinomycetes</taxon>
        <taxon>Pseudonocardiales</taxon>
        <taxon>Pseudonocardiaceae</taxon>
        <taxon>Pseudonocardia</taxon>
    </lineage>
</organism>
<dbReference type="AlphaFoldDB" id="A0A1I5F6K7"/>
<dbReference type="CDD" id="cd00586">
    <property type="entry name" value="4HBT"/>
    <property type="match status" value="1"/>
</dbReference>
<dbReference type="Pfam" id="PF13279">
    <property type="entry name" value="4HBT_2"/>
    <property type="match status" value="1"/>
</dbReference>
<gene>
    <name evidence="1" type="ORF">SAMN05216207_103540</name>
</gene>
<keyword evidence="2" id="KW-1185">Reference proteome</keyword>
<dbReference type="GO" id="GO:0016787">
    <property type="term" value="F:hydrolase activity"/>
    <property type="evidence" value="ECO:0007669"/>
    <property type="project" value="UniProtKB-KW"/>
</dbReference>
<sequence length="159" mass="17437">MSGTSATSAEPSVTGSSGTGPFVHLVPLRWTDQDAYRHVNHARIVTLIEEARVALAFTGAGEEGMTGFASGLLVAGLHVDYKRQLPWRAEPLRVEITVRDLRAASFTLDYVLRDGSGADDPVAVTAWTSMALYDLEAQRVRRLTGDERDYLRRFLGEVS</sequence>
<protein>
    <submittedName>
        <fullName evidence="1">Acyl-CoA thioester hydrolase</fullName>
    </submittedName>
</protein>
<proteinExistence type="predicted"/>
<dbReference type="STRING" id="260086.SAMN05216207_103540"/>
<dbReference type="Gene3D" id="3.10.129.10">
    <property type="entry name" value="Hotdog Thioesterase"/>
    <property type="match status" value="1"/>
</dbReference>
<dbReference type="EMBL" id="FOUY01000035">
    <property type="protein sequence ID" value="SFO19269.1"/>
    <property type="molecule type" value="Genomic_DNA"/>
</dbReference>
<dbReference type="Proteomes" id="UP000199614">
    <property type="component" value="Unassembled WGS sequence"/>
</dbReference>
<dbReference type="SUPFAM" id="SSF54637">
    <property type="entry name" value="Thioesterase/thiol ester dehydrase-isomerase"/>
    <property type="match status" value="1"/>
</dbReference>
<dbReference type="RefSeq" id="WP_093351311.1">
    <property type="nucleotide sequence ID" value="NZ_FOUY01000035.1"/>
</dbReference>
<keyword evidence="1" id="KW-0378">Hydrolase</keyword>